<dbReference type="Proteomes" id="UP000237056">
    <property type="component" value="Unassembled WGS sequence"/>
</dbReference>
<dbReference type="Pfam" id="PF10263">
    <property type="entry name" value="SprT-like"/>
    <property type="match status" value="1"/>
</dbReference>
<name>A0A2S4N5F6_9FLAO</name>
<feature type="domain" description="SprT-like" evidence="1">
    <location>
        <begin position="13"/>
        <end position="114"/>
    </location>
</feature>
<sequence length="240" mass="27743">MKKPTQEFYTLLDNLYEYYNQKLFSNELPAVMFVITRKKNVFGYFISKRWQQTQELVSDEIAINPLMFGSYPMIEILKTLVHEMVHLWQYHFGEPSQRTYHNAQWGEKMQDIGLMPSATGEVGGKKTGQQMMEYVIPNGVFESVTKELFQLSETDIELNKIWFDRNILKGKLNPEIAQILLGIVPEVAAASNMELPNALEVTQGKKNKLTYICPSCKIRVWGKPELNINCNDCTEQMQAM</sequence>
<protein>
    <submittedName>
        <fullName evidence="2">SprT-like family protein</fullName>
    </submittedName>
</protein>
<accession>A0A2S4N5F6</accession>
<dbReference type="GO" id="GO:0006950">
    <property type="term" value="P:response to stress"/>
    <property type="evidence" value="ECO:0007669"/>
    <property type="project" value="UniProtKB-ARBA"/>
</dbReference>
<organism evidence="2 3">
    <name type="scientific">Flavobacterium croceum DSM 17960</name>
    <dbReference type="NCBI Taxonomy" id="1121886"/>
    <lineage>
        <taxon>Bacteria</taxon>
        <taxon>Pseudomonadati</taxon>
        <taxon>Bacteroidota</taxon>
        <taxon>Flavobacteriia</taxon>
        <taxon>Flavobacteriales</taxon>
        <taxon>Flavobacteriaceae</taxon>
        <taxon>Flavobacterium</taxon>
    </lineage>
</organism>
<proteinExistence type="predicted"/>
<evidence type="ECO:0000313" key="2">
    <source>
        <dbReference type="EMBL" id="POS00935.1"/>
    </source>
</evidence>
<keyword evidence="3" id="KW-1185">Reference proteome</keyword>
<gene>
    <name evidence="2" type="ORF">Q361_11739</name>
</gene>
<dbReference type="OrthoDB" id="9787302at2"/>
<reference evidence="2 3" key="1">
    <citation type="submission" date="2018-01" db="EMBL/GenBank/DDBJ databases">
        <title>Genomic Encyclopedia of Type Strains, Phase I: the one thousand microbial genomes (KMG-I) project.</title>
        <authorList>
            <person name="Goeker M."/>
        </authorList>
    </citation>
    <scope>NUCLEOTIDE SEQUENCE [LARGE SCALE GENOMIC DNA]</scope>
    <source>
        <strain evidence="2 3">DSM 17960</strain>
    </source>
</reference>
<evidence type="ECO:0000313" key="3">
    <source>
        <dbReference type="Proteomes" id="UP000237056"/>
    </source>
</evidence>
<dbReference type="AlphaFoldDB" id="A0A2S4N5F6"/>
<dbReference type="RefSeq" id="WP_103726892.1">
    <property type="nucleotide sequence ID" value="NZ_PQNY01000017.1"/>
</dbReference>
<comment type="caution">
    <text evidence="2">The sequence shown here is derived from an EMBL/GenBank/DDBJ whole genome shotgun (WGS) entry which is preliminary data.</text>
</comment>
<evidence type="ECO:0000259" key="1">
    <source>
        <dbReference type="Pfam" id="PF10263"/>
    </source>
</evidence>
<dbReference type="EMBL" id="PQNY01000017">
    <property type="protein sequence ID" value="POS00935.1"/>
    <property type="molecule type" value="Genomic_DNA"/>
</dbReference>
<dbReference type="InterPro" id="IPR006640">
    <property type="entry name" value="SprT-like_domain"/>
</dbReference>